<dbReference type="InterPro" id="IPR005802">
    <property type="entry name" value="ADC_synth_comp_1"/>
</dbReference>
<dbReference type="PANTHER" id="PTHR11236:SF50">
    <property type="entry name" value="AMINODEOXYCHORISMATE SYNTHASE COMPONENT 1"/>
    <property type="match status" value="1"/>
</dbReference>
<organism evidence="2 3">
    <name type="scientific">Macrococcus armenti</name>
    <dbReference type="NCBI Taxonomy" id="2875764"/>
    <lineage>
        <taxon>Bacteria</taxon>
        <taxon>Bacillati</taxon>
        <taxon>Bacillota</taxon>
        <taxon>Bacilli</taxon>
        <taxon>Bacillales</taxon>
        <taxon>Staphylococcaceae</taxon>
        <taxon>Macrococcus</taxon>
    </lineage>
</organism>
<dbReference type="Pfam" id="PF01063">
    <property type="entry name" value="Aminotran_4"/>
    <property type="match status" value="1"/>
</dbReference>
<dbReference type="InterPro" id="IPR001544">
    <property type="entry name" value="Aminotrans_IV"/>
</dbReference>
<dbReference type="InterPro" id="IPR015890">
    <property type="entry name" value="Chorismate_C"/>
</dbReference>
<dbReference type="GO" id="GO:0046820">
    <property type="term" value="F:4-amino-4-deoxychorismate synthase activity"/>
    <property type="evidence" value="ECO:0007669"/>
    <property type="project" value="UniProtKB-EC"/>
</dbReference>
<gene>
    <name evidence="2" type="primary">pabB</name>
    <name evidence="2" type="ORF">MRZ06_02720</name>
</gene>
<evidence type="ECO:0000313" key="2">
    <source>
        <dbReference type="EMBL" id="UOB21012.1"/>
    </source>
</evidence>
<dbReference type="SUPFAM" id="SSF56752">
    <property type="entry name" value="D-aminoacid aminotransferase-like PLP-dependent enzymes"/>
    <property type="match status" value="1"/>
</dbReference>
<evidence type="ECO:0000259" key="1">
    <source>
        <dbReference type="Pfam" id="PF00425"/>
    </source>
</evidence>
<dbReference type="SUPFAM" id="SSF56322">
    <property type="entry name" value="ADC synthase"/>
    <property type="match status" value="1"/>
</dbReference>
<dbReference type="InterPro" id="IPR036038">
    <property type="entry name" value="Aminotransferase-like"/>
</dbReference>
<dbReference type="InterPro" id="IPR043131">
    <property type="entry name" value="BCAT-like_N"/>
</dbReference>
<dbReference type="InterPro" id="IPR005801">
    <property type="entry name" value="ADC_synthase"/>
</dbReference>
<proteinExistence type="predicted"/>
<dbReference type="NCBIfam" id="TIGR00553">
    <property type="entry name" value="pabB"/>
    <property type="match status" value="1"/>
</dbReference>
<keyword evidence="3" id="KW-1185">Reference proteome</keyword>
<dbReference type="Gene3D" id="3.20.10.10">
    <property type="entry name" value="D-amino Acid Aminotransferase, subunit A, domain 2"/>
    <property type="match status" value="1"/>
</dbReference>
<dbReference type="Gene3D" id="3.30.470.10">
    <property type="match status" value="1"/>
</dbReference>
<dbReference type="RefSeq" id="WP_243366356.1">
    <property type="nucleotide sequence ID" value="NZ_CP094348.1"/>
</dbReference>
<dbReference type="Pfam" id="PF00425">
    <property type="entry name" value="Chorismate_bind"/>
    <property type="match status" value="1"/>
</dbReference>
<dbReference type="Gene3D" id="3.60.120.10">
    <property type="entry name" value="Anthranilate synthase"/>
    <property type="match status" value="1"/>
</dbReference>
<protein>
    <submittedName>
        <fullName evidence="2">Aminodeoxychorismate synthase component I</fullName>
        <ecNumber evidence="2">2.6.1.85</ecNumber>
    </submittedName>
</protein>
<dbReference type="PANTHER" id="PTHR11236">
    <property type="entry name" value="AMINOBENZOATE/ANTHRANILATE SYNTHASE"/>
    <property type="match status" value="1"/>
</dbReference>
<accession>A0ABY3ZW35</accession>
<keyword evidence="2" id="KW-0808">Transferase</keyword>
<dbReference type="EMBL" id="CP094348">
    <property type="protein sequence ID" value="UOB21012.1"/>
    <property type="molecule type" value="Genomic_DNA"/>
</dbReference>
<name>A0ABY3ZW35_9STAP</name>
<dbReference type="EC" id="2.6.1.85" evidence="2"/>
<dbReference type="InterPro" id="IPR043132">
    <property type="entry name" value="BCAT-like_C"/>
</dbReference>
<reference evidence="2" key="1">
    <citation type="submission" date="2022-03" db="EMBL/GenBank/DDBJ databases">
        <authorList>
            <person name="Vrbovska V."/>
            <person name="Kovarovic V."/>
            <person name="Botka T."/>
            <person name="Pantucek R."/>
        </authorList>
    </citation>
    <scope>NUCLEOTIDE SEQUENCE</scope>
    <source>
        <strain evidence="2">CCM 2609</strain>
    </source>
</reference>
<reference evidence="2" key="2">
    <citation type="submission" date="2022-04" db="EMBL/GenBank/DDBJ databases">
        <title>Antimicrobial genetic elements in methicillin-resistant Macrococcus armenti.</title>
        <authorList>
            <person name="Keller J.E."/>
            <person name="Schwendener S."/>
            <person name="Pantucek R."/>
            <person name="Perreten V."/>
        </authorList>
    </citation>
    <scope>NUCLEOTIDE SEQUENCE</scope>
    <source>
        <strain evidence="2">CCM 2609</strain>
    </source>
</reference>
<evidence type="ECO:0000313" key="3">
    <source>
        <dbReference type="Proteomes" id="UP000830343"/>
    </source>
</evidence>
<feature type="domain" description="Chorismate-utilising enzyme C-terminal" evidence="1">
    <location>
        <begin position="107"/>
        <end position="358"/>
    </location>
</feature>
<sequence length="559" mass="64608">MRAVINFQLHRDSKTIPVRYTFTNPVKVDRVYTEDGMLKALTEAEESGLYVVTTIKYEAAKLFNPLMKVHHIDGPLALFYYFEDYEAFEYVDAEPLKTQFTFEQSAEEIIKAVETIQEYIKQGVTYQVNYTTRLKATLTENPYALYQYLSAQNGNYTSYIEDGDDYIISISPELFFQYDVHNKQLLTKPMKGTLERGSNEVEDAKNYEQLKNSNKDQAENVMIVDLLRNDLSRIAKKGSVKVDKLFEVERYKTVFQMTSTITATNNNQSLYEIMRALFPCGSITGAPKISTMKIINELESPRGIYCGTIGFIKPDDYMIFNIPIRTIEMHQQDAIYSAGGGITIDSDARLEYEEIVAKTHVVQPEFELIETMRVEGGKIQRVNYHINRMYDGARAFHIPVSKEDIKTYVENNSVDNSMYRVTVNRNGELRHTVKPLPERKTFTAALIPSRKVATKYHQYKTSVRDHYMNSAADLSLYYDTHILEFNIGNIVYKIEGKYYTPKRNDYILEGCMKQSLLDIGAIIEQDIETDTFVEQYQKGTLKVYMINSLRKWSEVKIIL</sequence>
<keyword evidence="2" id="KW-0032">Aminotransferase</keyword>
<dbReference type="PRINTS" id="PR00095">
    <property type="entry name" value="ANTSNTHASEI"/>
</dbReference>
<dbReference type="Proteomes" id="UP000830343">
    <property type="component" value="Chromosome"/>
</dbReference>
<dbReference type="InterPro" id="IPR019999">
    <property type="entry name" value="Anth_synth_I-like"/>
</dbReference>